<dbReference type="Pfam" id="PF00648">
    <property type="entry name" value="Peptidase_C2"/>
    <property type="match status" value="1"/>
</dbReference>
<dbReference type="AlphaFoldDB" id="A0A1B7HL22"/>
<dbReference type="SUPFAM" id="SSF54001">
    <property type="entry name" value="Cysteine proteinases"/>
    <property type="match status" value="1"/>
</dbReference>
<dbReference type="InterPro" id="IPR032675">
    <property type="entry name" value="LRR_dom_sf"/>
</dbReference>
<dbReference type="GO" id="GO:0006508">
    <property type="term" value="P:proteolysis"/>
    <property type="evidence" value="ECO:0007669"/>
    <property type="project" value="UniProtKB-KW"/>
</dbReference>
<dbReference type="PANTHER" id="PTHR10183">
    <property type="entry name" value="CALPAIN"/>
    <property type="match status" value="1"/>
</dbReference>
<dbReference type="PROSITE" id="PS50203">
    <property type="entry name" value="CALPAIN_CAT"/>
    <property type="match status" value="1"/>
</dbReference>
<accession>A0A1B7HL22</accession>
<feature type="active site" evidence="5">
    <location>
        <position position="907"/>
    </location>
</feature>
<dbReference type="PANTHER" id="PTHR10183:SF379">
    <property type="entry name" value="CALPAIN-5"/>
    <property type="match status" value="1"/>
</dbReference>
<evidence type="ECO:0000313" key="8">
    <source>
        <dbReference type="Proteomes" id="UP000078504"/>
    </source>
</evidence>
<proteinExistence type="inferred from homology"/>
<evidence type="ECO:0000313" key="7">
    <source>
        <dbReference type="EMBL" id="OAT16327.1"/>
    </source>
</evidence>
<feature type="active site" evidence="5">
    <location>
        <position position="736"/>
    </location>
</feature>
<name>A0A1B7HL22_9ENTR</name>
<sequence>MTDSTQATSVTPDLNIINTWTVSDYALLTADLVSQMTITQIQALQHPEWIPAAAVAGLTADQVPAINVTGLSAAWLNSLSLPALQALSATQLNQITAATVKALDKAHLSALTASQVSTMNNLDSLSKTQLGLLDISGQSTTQIAGWTSAQYATLTAQQITSLSTEQIQAIQHPELLPTAAVAGLTAAQVSAINVNLSGLPVAWLNALSTTAIPGLTDVQLGQLTAAQVAGMTKLSSMTSAQFGLLNISGLTTSTIGKLSQTLYQGITAQQISSLSVTQINAMAHANYMSDTAAAGFTAEQIAGCTFNFYWFSAGWLNNLSTAAFQAISCDHLNEISSAKLGALDNTHMAALTADQLAGITTSFSCFSASALNSITTTAFQSITSAQLNKISTANLAALDNNHLSALTATQVSAMTHLSALSSDQFGLLDISALPTTAIAGWKQAQYSGLTAQQMSTLSPEQIQSMKHPEWLPVSVAGGMKPEQVASLGTQLSLLPAGFVNNLSVPAFQSLTTSQLANLTPAIIASLDVSHIQTLGSDVLQSLNNDELLGISTSLSAQQRGTLTQSQLALLSTSASTGSALINGLSDSTLKNIMTATAADNTSLYNFETVEKVLKSFASSLTDPLTATQYGDLTSYVQTIGSVCGTDSSLYSIVNGMITGAGGASVQLATPEVGVFTRIGCLGVGSSATQFNQLITNWMDGTNAPCSSSTDDTVGRPLFADGGPTINDIHQGQDGDCSFLSALQGVVTTNPDFIKSMFVQNPNNTYSVRFFNNGVPTWVTVDNNVFADGNSVASSSWVAIAERANVAYESTYSNLDNRYASLKGGFEKLREITGDSTTAFYATRTTEDKWNSTDFELLKTAVLNGAPAQISSWESTKDAVTGQTNFVSAHAFAIIGFDDATNDFILTNPWGADRNDSSVAGTFEASMDQMWQHGSYSTGIAFANSNGASGAAGQLVTAMATMAITPGASSDVTTALPANANTSLMAKPLV</sequence>
<dbReference type="Gene3D" id="3.80.10.10">
    <property type="entry name" value="Ribonuclease Inhibitor"/>
    <property type="match status" value="2"/>
</dbReference>
<dbReference type="GO" id="GO:0004198">
    <property type="term" value="F:calcium-dependent cysteine-type endopeptidase activity"/>
    <property type="evidence" value="ECO:0007669"/>
    <property type="project" value="InterPro"/>
</dbReference>
<gene>
    <name evidence="7" type="ORF">M977_04643</name>
</gene>
<evidence type="ECO:0000256" key="3">
    <source>
        <dbReference type="ARBA" id="ARBA00022801"/>
    </source>
</evidence>
<evidence type="ECO:0000256" key="4">
    <source>
        <dbReference type="ARBA" id="ARBA00022807"/>
    </source>
</evidence>
<dbReference type="EMBL" id="LXEP01000057">
    <property type="protein sequence ID" value="OAT16327.1"/>
    <property type="molecule type" value="Genomic_DNA"/>
</dbReference>
<keyword evidence="2 5" id="KW-0645">Protease</keyword>
<comment type="caution">
    <text evidence="7">The sequence shown here is derived from an EMBL/GenBank/DDBJ whole genome shotgun (WGS) entry which is preliminary data.</text>
</comment>
<evidence type="ECO:0000256" key="2">
    <source>
        <dbReference type="ARBA" id="ARBA00022670"/>
    </source>
</evidence>
<dbReference type="RefSeq" id="WP_064519395.1">
    <property type="nucleotide sequence ID" value="NZ_LXEP01000057.1"/>
</dbReference>
<dbReference type="InterPro" id="IPR022684">
    <property type="entry name" value="Calpain_cysteine_protease"/>
</dbReference>
<dbReference type="InterPro" id="IPR001300">
    <property type="entry name" value="Peptidase_C2_calpain_cat"/>
</dbReference>
<protein>
    <recommendedName>
        <fullName evidence="6">Calpain catalytic domain-containing protein</fullName>
    </recommendedName>
</protein>
<reference evidence="7 8" key="1">
    <citation type="submission" date="2016-04" db="EMBL/GenBank/DDBJ databases">
        <title>ATOL: Assembling a taxonomically balanced genome-scale reconstruction of the evolutionary history of the Enterobacteriaceae.</title>
        <authorList>
            <person name="Plunkett G.III."/>
            <person name="Neeno-Eckwall E.C."/>
            <person name="Glasner J.D."/>
            <person name="Perna N.T."/>
        </authorList>
    </citation>
    <scope>NUCLEOTIDE SEQUENCE [LARGE SCALE GENOMIC DNA]</scope>
    <source>
        <strain evidence="7 8">ATCC 51604</strain>
    </source>
</reference>
<evidence type="ECO:0000259" key="6">
    <source>
        <dbReference type="PROSITE" id="PS50203"/>
    </source>
</evidence>
<feature type="domain" description="Calpain catalytic" evidence="6">
    <location>
        <begin position="697"/>
        <end position="931"/>
    </location>
</feature>
<evidence type="ECO:0000256" key="1">
    <source>
        <dbReference type="ARBA" id="ARBA00007623"/>
    </source>
</evidence>
<dbReference type="Proteomes" id="UP000078504">
    <property type="component" value="Unassembled WGS sequence"/>
</dbReference>
<keyword evidence="3 5" id="KW-0378">Hydrolase</keyword>
<organism evidence="7 8">
    <name type="scientific">Buttiauxella gaviniae ATCC 51604</name>
    <dbReference type="NCBI Taxonomy" id="1354253"/>
    <lineage>
        <taxon>Bacteria</taxon>
        <taxon>Pseudomonadati</taxon>
        <taxon>Pseudomonadota</taxon>
        <taxon>Gammaproteobacteria</taxon>
        <taxon>Enterobacterales</taxon>
        <taxon>Enterobacteriaceae</taxon>
        <taxon>Buttiauxella</taxon>
    </lineage>
</organism>
<comment type="similarity">
    <text evidence="1">Belongs to the peptidase C2 family.</text>
</comment>
<evidence type="ECO:0000256" key="5">
    <source>
        <dbReference type="PROSITE-ProRule" id="PRU00239"/>
    </source>
</evidence>
<feature type="active site" evidence="5">
    <location>
        <position position="889"/>
    </location>
</feature>
<dbReference type="PATRIC" id="fig|1354253.4.peg.4799"/>
<dbReference type="InterPro" id="IPR038765">
    <property type="entry name" value="Papain-like_cys_pep_sf"/>
</dbReference>
<keyword evidence="4 5" id="KW-0788">Thiol protease</keyword>